<protein>
    <submittedName>
        <fullName evidence="4">Transmembrane protein</fullName>
    </submittedName>
</protein>
<dbReference type="OrthoDB" id="2535105at2759"/>
<dbReference type="Proteomes" id="UP000383932">
    <property type="component" value="Unassembled WGS sequence"/>
</dbReference>
<keyword evidence="5" id="KW-1185">Reference proteome</keyword>
<feature type="region of interest" description="Disordered" evidence="1">
    <location>
        <begin position="239"/>
        <end position="294"/>
    </location>
</feature>
<sequence length="294" mass="32588">MRTPRVFTIASGKLIFCLAFLQLTHSYSRSFSAEVGMTAIITFMVQAFFARRAWFFTRRVGCRFSTSRITKLLGAAICVLTFTQLGFGLAAFELTLTMKEINKVFDYRVIWVGWHASAAACDILIAYMLSSVTDALIDRLLLYTINTGLLTSLVAIVDLVAFCTMYNMVHLALNFALGKLYTNTLLATLNARDAEPQNIIHIEDGSYNLKGFTTHLTSGKFSHPQGAVASQVRSEPVAHIDPEMGLQSPDDETRRGPLDQTAHKVVMPGPKRVSDCDTDSIDTKDESVKQVKEV</sequence>
<evidence type="ECO:0000313" key="4">
    <source>
        <dbReference type="EMBL" id="KAB5590115.1"/>
    </source>
</evidence>
<evidence type="ECO:0000313" key="5">
    <source>
        <dbReference type="Proteomes" id="UP000383932"/>
    </source>
</evidence>
<keyword evidence="2" id="KW-1133">Transmembrane helix</keyword>
<feature type="transmembrane region" description="Helical" evidence="2">
    <location>
        <begin position="141"/>
        <end position="162"/>
    </location>
</feature>
<dbReference type="AlphaFoldDB" id="A0A5N5QEE1"/>
<proteinExistence type="predicted"/>
<comment type="caution">
    <text evidence="4">The sequence shown here is derived from an EMBL/GenBank/DDBJ whole genome shotgun (WGS) entry which is preliminary data.</text>
</comment>
<dbReference type="Pfam" id="PF20152">
    <property type="entry name" value="DUF6534"/>
    <property type="match status" value="1"/>
</dbReference>
<dbReference type="PANTHER" id="PTHR40465">
    <property type="entry name" value="CHROMOSOME 1, WHOLE GENOME SHOTGUN SEQUENCE"/>
    <property type="match status" value="1"/>
</dbReference>
<feature type="transmembrane region" description="Helical" evidence="2">
    <location>
        <begin position="69"/>
        <end position="89"/>
    </location>
</feature>
<name>A0A5N5QEE1_9AGAM</name>
<organism evidence="4 5">
    <name type="scientific">Ceratobasidium theobromae</name>
    <dbReference type="NCBI Taxonomy" id="1582974"/>
    <lineage>
        <taxon>Eukaryota</taxon>
        <taxon>Fungi</taxon>
        <taxon>Dikarya</taxon>
        <taxon>Basidiomycota</taxon>
        <taxon>Agaricomycotina</taxon>
        <taxon>Agaricomycetes</taxon>
        <taxon>Cantharellales</taxon>
        <taxon>Ceratobasidiaceae</taxon>
        <taxon>Ceratobasidium</taxon>
    </lineage>
</organism>
<feature type="compositionally biased region" description="Basic and acidic residues" evidence="1">
    <location>
        <begin position="281"/>
        <end position="294"/>
    </location>
</feature>
<feature type="transmembrane region" description="Helical" evidence="2">
    <location>
        <begin position="109"/>
        <end position="129"/>
    </location>
</feature>
<reference evidence="4 5" key="1">
    <citation type="journal article" date="2019" name="Fungal Biol. Biotechnol.">
        <title>Draft genome sequence of fastidious pathogen Ceratobasidium theobromae, which causes vascular-streak dieback in Theobroma cacao.</title>
        <authorList>
            <person name="Ali S.S."/>
            <person name="Asman A."/>
            <person name="Shao J."/>
            <person name="Firmansyah A.P."/>
            <person name="Susilo A.W."/>
            <person name="Rosmana A."/>
            <person name="McMahon P."/>
            <person name="Junaid M."/>
            <person name="Guest D."/>
            <person name="Kheng T.Y."/>
            <person name="Meinhardt L.W."/>
            <person name="Bailey B.A."/>
        </authorList>
    </citation>
    <scope>NUCLEOTIDE SEQUENCE [LARGE SCALE GENOMIC DNA]</scope>
    <source>
        <strain evidence="4 5">CT2</strain>
    </source>
</reference>
<keyword evidence="2" id="KW-0472">Membrane</keyword>
<feature type="transmembrane region" description="Helical" evidence="2">
    <location>
        <begin position="36"/>
        <end position="57"/>
    </location>
</feature>
<feature type="domain" description="DUF6534" evidence="3">
    <location>
        <begin position="118"/>
        <end position="193"/>
    </location>
</feature>
<evidence type="ECO:0000259" key="3">
    <source>
        <dbReference type="Pfam" id="PF20152"/>
    </source>
</evidence>
<dbReference type="EMBL" id="SSOP01000196">
    <property type="protein sequence ID" value="KAB5590115.1"/>
    <property type="molecule type" value="Genomic_DNA"/>
</dbReference>
<dbReference type="PANTHER" id="PTHR40465:SF1">
    <property type="entry name" value="DUF6534 DOMAIN-CONTAINING PROTEIN"/>
    <property type="match status" value="1"/>
</dbReference>
<keyword evidence="2 4" id="KW-0812">Transmembrane</keyword>
<evidence type="ECO:0000256" key="2">
    <source>
        <dbReference type="SAM" id="Phobius"/>
    </source>
</evidence>
<gene>
    <name evidence="4" type="ORF">CTheo_6438</name>
</gene>
<evidence type="ECO:0000256" key="1">
    <source>
        <dbReference type="SAM" id="MobiDB-lite"/>
    </source>
</evidence>
<accession>A0A5N5QEE1</accession>
<dbReference type="InterPro" id="IPR045339">
    <property type="entry name" value="DUF6534"/>
</dbReference>